<dbReference type="WBParaSite" id="ES5_v2.g21429.t1">
    <property type="protein sequence ID" value="ES5_v2.g21429.t1"/>
    <property type="gene ID" value="ES5_v2.g21429"/>
</dbReference>
<sequence length="444" mass="52778">MNLLNQLSSFLDQCCPSYRKLIIDLIEKLDALDASQEAERKHLLEEFSDNYMMPTQIWRERIGNNSKLRYTEKESLKVKARQHFYFDGIADPEIGINIYSTRLKPGSETFHPVRFQNFTKDAISANLTYPRPILNELAEYYNAYSYSPIPEQYLSNIAPLTQLCKDARVFSNNENIILSDLIKSPKFLSDNFIPKISMNIFDKNLWKHYISCVKKCDPKKTLEIYASYCRFFLEDIEMYYEYKNEAEIHGPSYVIWKNSFEWEKPISEAIKKPVITLRWDPNYLRQNPLPKTILHYIFSKCDPLMRQKFYSICKSFFFQFPFPICHQLECDEKQEERRFKEMSLITNPEDFEDINLTNLYLTNGLFVKARNRNFISHYLIPSLYRCTAKFIEITHQLLTWQELLRLIGHGNVESLHLKNVRLHSDTPIYLEDLMTALPNIIRFR</sequence>
<name>A0AC34FVR7_9BILA</name>
<reference evidence="2" key="1">
    <citation type="submission" date="2022-11" db="UniProtKB">
        <authorList>
            <consortium name="WormBaseParasite"/>
        </authorList>
    </citation>
    <scope>IDENTIFICATION</scope>
</reference>
<proteinExistence type="predicted"/>
<evidence type="ECO:0000313" key="2">
    <source>
        <dbReference type="WBParaSite" id="ES5_v2.g21429.t1"/>
    </source>
</evidence>
<protein>
    <submittedName>
        <fullName evidence="2">Uncharacterized protein</fullName>
    </submittedName>
</protein>
<evidence type="ECO:0000313" key="1">
    <source>
        <dbReference type="Proteomes" id="UP000887579"/>
    </source>
</evidence>
<dbReference type="Proteomes" id="UP000887579">
    <property type="component" value="Unplaced"/>
</dbReference>
<organism evidence="1 2">
    <name type="scientific">Panagrolaimus sp. ES5</name>
    <dbReference type="NCBI Taxonomy" id="591445"/>
    <lineage>
        <taxon>Eukaryota</taxon>
        <taxon>Metazoa</taxon>
        <taxon>Ecdysozoa</taxon>
        <taxon>Nematoda</taxon>
        <taxon>Chromadorea</taxon>
        <taxon>Rhabditida</taxon>
        <taxon>Tylenchina</taxon>
        <taxon>Panagrolaimomorpha</taxon>
        <taxon>Panagrolaimoidea</taxon>
        <taxon>Panagrolaimidae</taxon>
        <taxon>Panagrolaimus</taxon>
    </lineage>
</organism>
<accession>A0AC34FVR7</accession>